<comment type="similarity">
    <text evidence="2 8">Belongs to the Fmt family.</text>
</comment>
<feature type="binding site" evidence="8">
    <location>
        <begin position="92"/>
        <end position="95"/>
    </location>
    <ligand>
        <name>(6S)-5,6,7,8-tetrahydrofolate</name>
        <dbReference type="ChEBI" id="CHEBI:57453"/>
    </ligand>
</feature>
<evidence type="ECO:0000256" key="5">
    <source>
        <dbReference type="ARBA" id="ARBA00022679"/>
    </source>
</evidence>
<evidence type="ECO:0000256" key="1">
    <source>
        <dbReference type="ARBA" id="ARBA00002606"/>
    </source>
</evidence>
<dbReference type="InterPro" id="IPR041711">
    <property type="entry name" value="Met-tRNA-FMT_N"/>
</dbReference>
<dbReference type="NCBIfam" id="TIGR00460">
    <property type="entry name" value="fmt"/>
    <property type="match status" value="1"/>
</dbReference>
<dbReference type="PANTHER" id="PTHR11138:SF5">
    <property type="entry name" value="METHIONYL-TRNA FORMYLTRANSFERASE, MITOCHONDRIAL"/>
    <property type="match status" value="1"/>
</dbReference>
<evidence type="ECO:0000256" key="3">
    <source>
        <dbReference type="ARBA" id="ARBA00012261"/>
    </source>
</evidence>
<comment type="caution">
    <text evidence="11">The sequence shown here is derived from an EMBL/GenBank/DDBJ whole genome shotgun (WGS) entry which is preliminary data.</text>
</comment>
<sequence length="294" mass="31916">MLETGDIEVAAVVTQQDEPVGRKHVLTPPPVKVLAQEHGIPVWQPQSMKNPAFHATLRQYEADAFVVIAFGRILPQELIDIPKHGVINVHPSLLPKYRGPSPMHAALLAGDSETGVCVMQIDAQMDHGPVLSCERMAIDPLETIESLTKKVVDVGAPQLISSLRAFIGGVLTPIEQDHTQATFCKLLSREDGVITWTDSAEVIERKIRALNPWPSTSTLWTRRGEDVKLKILNAKIGTAVLAPGYAQTIGNQLYIGTGTTAILVKEIQPAGSKPMDASAFIRGYADIHGALLHK</sequence>
<dbReference type="InterPro" id="IPR005793">
    <property type="entry name" value="Formyl_trans_C"/>
</dbReference>
<dbReference type="EC" id="2.1.2.9" evidence="3 8"/>
<gene>
    <name evidence="8" type="primary">fmt</name>
    <name evidence="11" type="ORF">UY72_C0036G0020</name>
</gene>
<dbReference type="Proteomes" id="UP000034846">
    <property type="component" value="Unassembled WGS sequence"/>
</dbReference>
<evidence type="ECO:0000256" key="6">
    <source>
        <dbReference type="ARBA" id="ARBA00022917"/>
    </source>
</evidence>
<dbReference type="InterPro" id="IPR011034">
    <property type="entry name" value="Formyl_transferase-like_C_sf"/>
</dbReference>
<keyword evidence="6 8" id="KW-0648">Protein biosynthesis</keyword>
<evidence type="ECO:0000256" key="8">
    <source>
        <dbReference type="HAMAP-Rule" id="MF_00182"/>
    </source>
</evidence>
<keyword evidence="5 8" id="KW-0808">Transferase</keyword>
<dbReference type="Pfam" id="PF02911">
    <property type="entry name" value="Formyl_trans_C"/>
    <property type="match status" value="1"/>
</dbReference>
<dbReference type="GO" id="GO:0004479">
    <property type="term" value="F:methionyl-tRNA formyltransferase activity"/>
    <property type="evidence" value="ECO:0007669"/>
    <property type="project" value="UniProtKB-UniRule"/>
</dbReference>
<protein>
    <recommendedName>
        <fullName evidence="4 8">Methionyl-tRNA formyltransferase</fullName>
        <ecNumber evidence="3 8">2.1.2.9</ecNumber>
    </recommendedName>
</protein>
<evidence type="ECO:0000313" key="11">
    <source>
        <dbReference type="EMBL" id="KKW29678.1"/>
    </source>
</evidence>
<dbReference type="InterPro" id="IPR036477">
    <property type="entry name" value="Formyl_transf_N_sf"/>
</dbReference>
<dbReference type="Gene3D" id="3.10.25.10">
    <property type="entry name" value="Formyl transferase, C-terminal domain"/>
    <property type="match status" value="1"/>
</dbReference>
<evidence type="ECO:0000259" key="10">
    <source>
        <dbReference type="Pfam" id="PF02911"/>
    </source>
</evidence>
<dbReference type="InterPro" id="IPR044135">
    <property type="entry name" value="Met-tRNA-FMT_C"/>
</dbReference>
<evidence type="ECO:0000256" key="2">
    <source>
        <dbReference type="ARBA" id="ARBA00010699"/>
    </source>
</evidence>
<dbReference type="CDD" id="cd08646">
    <property type="entry name" value="FMT_core_Met-tRNA-FMT_N"/>
    <property type="match status" value="1"/>
</dbReference>
<dbReference type="InterPro" id="IPR037022">
    <property type="entry name" value="Formyl_trans_C_sf"/>
</dbReference>
<feature type="domain" description="Formyl transferase C-terminal" evidence="10">
    <location>
        <begin position="187"/>
        <end position="284"/>
    </location>
</feature>
<name>A0A0G1XEK2_9BACT</name>
<dbReference type="Pfam" id="PF00551">
    <property type="entry name" value="Formyl_trans_N"/>
    <property type="match status" value="1"/>
</dbReference>
<evidence type="ECO:0000313" key="12">
    <source>
        <dbReference type="Proteomes" id="UP000034846"/>
    </source>
</evidence>
<dbReference type="PATRIC" id="fig|1618989.3.peg.561"/>
<dbReference type="CDD" id="cd08704">
    <property type="entry name" value="Met_tRNA_FMT_C"/>
    <property type="match status" value="1"/>
</dbReference>
<dbReference type="PANTHER" id="PTHR11138">
    <property type="entry name" value="METHIONYL-TRNA FORMYLTRANSFERASE"/>
    <property type="match status" value="1"/>
</dbReference>
<reference evidence="11 12" key="1">
    <citation type="journal article" date="2015" name="Nature">
        <title>rRNA introns, odd ribosomes, and small enigmatic genomes across a large radiation of phyla.</title>
        <authorList>
            <person name="Brown C.T."/>
            <person name="Hug L.A."/>
            <person name="Thomas B.C."/>
            <person name="Sharon I."/>
            <person name="Castelle C.J."/>
            <person name="Singh A."/>
            <person name="Wilkins M.J."/>
            <person name="Williams K.H."/>
            <person name="Banfield J.F."/>
        </authorList>
    </citation>
    <scope>NUCLEOTIDE SEQUENCE [LARGE SCALE GENOMIC DNA]</scope>
</reference>
<comment type="catalytic activity">
    <reaction evidence="7 8">
        <text>L-methionyl-tRNA(fMet) + (6R)-10-formyltetrahydrofolate = N-formyl-L-methionyl-tRNA(fMet) + (6S)-5,6,7,8-tetrahydrofolate + H(+)</text>
        <dbReference type="Rhea" id="RHEA:24380"/>
        <dbReference type="Rhea" id="RHEA-COMP:9952"/>
        <dbReference type="Rhea" id="RHEA-COMP:9953"/>
        <dbReference type="ChEBI" id="CHEBI:15378"/>
        <dbReference type="ChEBI" id="CHEBI:57453"/>
        <dbReference type="ChEBI" id="CHEBI:78530"/>
        <dbReference type="ChEBI" id="CHEBI:78844"/>
        <dbReference type="ChEBI" id="CHEBI:195366"/>
        <dbReference type="EC" id="2.1.2.9"/>
    </reaction>
</comment>
<dbReference type="HAMAP" id="MF_00182">
    <property type="entry name" value="Formyl_trans"/>
    <property type="match status" value="1"/>
</dbReference>
<dbReference type="InterPro" id="IPR005794">
    <property type="entry name" value="Fmt"/>
</dbReference>
<feature type="domain" description="Formyl transferase N-terminal" evidence="9">
    <location>
        <begin position="6"/>
        <end position="159"/>
    </location>
</feature>
<dbReference type="GO" id="GO:0005829">
    <property type="term" value="C:cytosol"/>
    <property type="evidence" value="ECO:0007669"/>
    <property type="project" value="TreeGrafter"/>
</dbReference>
<dbReference type="InterPro" id="IPR002376">
    <property type="entry name" value="Formyl_transf_N"/>
</dbReference>
<dbReference type="Gene3D" id="3.40.50.170">
    <property type="entry name" value="Formyl transferase, N-terminal domain"/>
    <property type="match status" value="1"/>
</dbReference>
<evidence type="ECO:0000259" key="9">
    <source>
        <dbReference type="Pfam" id="PF00551"/>
    </source>
</evidence>
<comment type="function">
    <text evidence="1 8">Attaches a formyl group to the free amino group of methionyl-tRNA(fMet). The formyl group appears to play a dual role in the initiator identity of N-formylmethionyl-tRNA by promoting its recognition by IF2 and preventing the misappropriation of this tRNA by the elongation apparatus.</text>
</comment>
<dbReference type="EMBL" id="LCRD01000036">
    <property type="protein sequence ID" value="KKW29678.1"/>
    <property type="molecule type" value="Genomic_DNA"/>
</dbReference>
<accession>A0A0G1XEK2</accession>
<dbReference type="AlphaFoldDB" id="A0A0G1XEK2"/>
<evidence type="ECO:0000256" key="7">
    <source>
        <dbReference type="ARBA" id="ARBA00048558"/>
    </source>
</evidence>
<evidence type="ECO:0000256" key="4">
    <source>
        <dbReference type="ARBA" id="ARBA00016014"/>
    </source>
</evidence>
<dbReference type="SUPFAM" id="SSF50486">
    <property type="entry name" value="FMT C-terminal domain-like"/>
    <property type="match status" value="1"/>
</dbReference>
<proteinExistence type="inferred from homology"/>
<organism evidence="11 12">
    <name type="scientific">Candidatus Uhrbacteria bacterium GW2011_GWD2_52_7</name>
    <dbReference type="NCBI Taxonomy" id="1618989"/>
    <lineage>
        <taxon>Bacteria</taxon>
        <taxon>Candidatus Uhriibacteriota</taxon>
    </lineage>
</organism>
<dbReference type="SUPFAM" id="SSF53328">
    <property type="entry name" value="Formyltransferase"/>
    <property type="match status" value="1"/>
</dbReference>